<evidence type="ECO:0000313" key="2">
    <source>
        <dbReference type="EMBL" id="CZR69179.1"/>
    </source>
</evidence>
<dbReference type="AlphaFoldDB" id="A0A1L7XW14"/>
<evidence type="ECO:0000313" key="3">
    <source>
        <dbReference type="Proteomes" id="UP000184330"/>
    </source>
</evidence>
<gene>
    <name evidence="2" type="ORF">PAC_19079</name>
</gene>
<proteinExistence type="predicted"/>
<keyword evidence="1" id="KW-0472">Membrane</keyword>
<reference evidence="2 3" key="1">
    <citation type="submission" date="2016-03" db="EMBL/GenBank/DDBJ databases">
        <authorList>
            <person name="Ploux O."/>
        </authorList>
    </citation>
    <scope>NUCLEOTIDE SEQUENCE [LARGE SCALE GENOMIC DNA]</scope>
    <source>
        <strain evidence="2 3">UAMH 11012</strain>
    </source>
</reference>
<accession>A0A1L7XW14</accession>
<dbReference type="OrthoDB" id="3202396at2759"/>
<dbReference type="SUPFAM" id="SSF54909">
    <property type="entry name" value="Dimeric alpha+beta barrel"/>
    <property type="match status" value="1"/>
</dbReference>
<feature type="transmembrane region" description="Helical" evidence="1">
    <location>
        <begin position="43"/>
        <end position="63"/>
    </location>
</feature>
<dbReference type="EMBL" id="FJOG01000066">
    <property type="protein sequence ID" value="CZR69179.1"/>
    <property type="molecule type" value="Genomic_DNA"/>
</dbReference>
<dbReference type="InterPro" id="IPR011008">
    <property type="entry name" value="Dimeric_a/b-barrel"/>
</dbReference>
<dbReference type="InterPro" id="IPR025444">
    <property type="entry name" value="Monooxy_af470"/>
</dbReference>
<dbReference type="STRING" id="576137.A0A1L7XW14"/>
<sequence length="362" mass="40547">MELKPLYEPKAQKPLSQAIKGFRDGYTHIHPLLTTQGHTRIRANFTIVDWLLMGSLLQAIVIVSTPLPIIYVLFPTFSLVIFKLARLALKIYGVVENPRMENVRLGRQTALFPPKDGAVTRRPGEPVGGEGIPLGLFYPTYRTVSAHARAMYRDLETHASEYGFLGYSDYNSNDVLKQGNLLSVMYFRSVEDVQKWAHGKVHREGWDWWNSMSGNGKTDCISIGHEIYSVPKGGGRIFMLIRSLLILEVVVSSNGCEQDSQESFAEDGECEGKEWKPLVVTRKQLRLLDCVAPTARHVLLHPAPTFGSRIPFSMGLRLNQQPSPRSCSFDTVYRALEIDAKQNPSIRPQDCLSSASPNGDTE</sequence>
<dbReference type="Proteomes" id="UP000184330">
    <property type="component" value="Unassembled WGS sequence"/>
</dbReference>
<keyword evidence="1" id="KW-1133">Transmembrane helix</keyword>
<dbReference type="Pfam" id="PF13826">
    <property type="entry name" value="Monooxy_af470-like"/>
    <property type="match status" value="1"/>
</dbReference>
<keyword evidence="1" id="KW-0812">Transmembrane</keyword>
<evidence type="ECO:0000256" key="1">
    <source>
        <dbReference type="SAM" id="Phobius"/>
    </source>
</evidence>
<keyword evidence="3" id="KW-1185">Reference proteome</keyword>
<protein>
    <submittedName>
        <fullName evidence="2">Uncharacterized protein</fullName>
    </submittedName>
</protein>
<name>A0A1L7XW14_9HELO</name>
<organism evidence="2 3">
    <name type="scientific">Phialocephala subalpina</name>
    <dbReference type="NCBI Taxonomy" id="576137"/>
    <lineage>
        <taxon>Eukaryota</taxon>
        <taxon>Fungi</taxon>
        <taxon>Dikarya</taxon>
        <taxon>Ascomycota</taxon>
        <taxon>Pezizomycotina</taxon>
        <taxon>Leotiomycetes</taxon>
        <taxon>Helotiales</taxon>
        <taxon>Mollisiaceae</taxon>
        <taxon>Phialocephala</taxon>
        <taxon>Phialocephala fortinii species complex</taxon>
    </lineage>
</organism>